<accession>A0ABR1Y440</accession>
<feature type="compositionally biased region" description="Polar residues" evidence="1">
    <location>
        <begin position="95"/>
        <end position="105"/>
    </location>
</feature>
<organism evidence="2 3">
    <name type="scientific">Phyllosticta citrichinensis</name>
    <dbReference type="NCBI Taxonomy" id="1130410"/>
    <lineage>
        <taxon>Eukaryota</taxon>
        <taxon>Fungi</taxon>
        <taxon>Dikarya</taxon>
        <taxon>Ascomycota</taxon>
        <taxon>Pezizomycotina</taxon>
        <taxon>Dothideomycetes</taxon>
        <taxon>Dothideomycetes incertae sedis</taxon>
        <taxon>Botryosphaeriales</taxon>
        <taxon>Phyllostictaceae</taxon>
        <taxon>Phyllosticta</taxon>
    </lineage>
</organism>
<proteinExistence type="predicted"/>
<feature type="region of interest" description="Disordered" evidence="1">
    <location>
        <begin position="32"/>
        <end position="64"/>
    </location>
</feature>
<keyword evidence="3" id="KW-1185">Reference proteome</keyword>
<reference evidence="2 3" key="1">
    <citation type="journal article" date="2022" name="G3 (Bethesda)">
        <title>Enemy or ally: a genomic approach to elucidate the lifestyle of Phyllosticta citrichinaensis.</title>
        <authorList>
            <person name="Buijs V.A."/>
            <person name="Groenewald J.Z."/>
            <person name="Haridas S."/>
            <person name="LaButti K.M."/>
            <person name="Lipzen A."/>
            <person name="Martin F.M."/>
            <person name="Barry K."/>
            <person name="Grigoriev I.V."/>
            <person name="Crous P.W."/>
            <person name="Seidl M.F."/>
        </authorList>
    </citation>
    <scope>NUCLEOTIDE SEQUENCE [LARGE SCALE GENOMIC DNA]</scope>
    <source>
        <strain evidence="2 3">CBS 129764</strain>
    </source>
</reference>
<name>A0ABR1Y440_9PEZI</name>
<dbReference type="EMBL" id="JBBWUH010000002">
    <property type="protein sequence ID" value="KAK8175915.1"/>
    <property type="molecule type" value="Genomic_DNA"/>
</dbReference>
<sequence>MGSAFASLALEDGANNDRVPVSTLACKDDDADRYVSRGSSTKSRKSRRVLSCGASLTDGPGSSSWGEMRFHHHHSTTLTSDWPHIAYKTAADMSPASSELVPNSPDTRRPVPHARSYRSHGILYSVPRTQNQQLVYFRSSDGRLAVVTDCPGHDPMQYRNMLCAWLPSLASCLNSISILCRPVDKIGKDPGNGRIHDGIY</sequence>
<feature type="region of interest" description="Disordered" evidence="1">
    <location>
        <begin position="94"/>
        <end position="113"/>
    </location>
</feature>
<gene>
    <name evidence="2" type="ORF">IWX90DRAFT_126516</name>
</gene>
<evidence type="ECO:0000256" key="1">
    <source>
        <dbReference type="SAM" id="MobiDB-lite"/>
    </source>
</evidence>
<evidence type="ECO:0000313" key="2">
    <source>
        <dbReference type="EMBL" id="KAK8175915.1"/>
    </source>
</evidence>
<dbReference type="Proteomes" id="UP001456524">
    <property type="component" value="Unassembled WGS sequence"/>
</dbReference>
<evidence type="ECO:0000313" key="3">
    <source>
        <dbReference type="Proteomes" id="UP001456524"/>
    </source>
</evidence>
<protein>
    <submittedName>
        <fullName evidence="2">Uncharacterized protein</fullName>
    </submittedName>
</protein>
<comment type="caution">
    <text evidence="2">The sequence shown here is derived from an EMBL/GenBank/DDBJ whole genome shotgun (WGS) entry which is preliminary data.</text>
</comment>